<evidence type="ECO:0000256" key="5">
    <source>
        <dbReference type="ARBA" id="ARBA00022454"/>
    </source>
</evidence>
<dbReference type="RefSeq" id="XP_021857899.1">
    <property type="nucleotide sequence ID" value="XM_022002207.2"/>
</dbReference>
<reference evidence="11" key="2">
    <citation type="submission" date="2025-08" db="UniProtKB">
        <authorList>
            <consortium name="RefSeq"/>
        </authorList>
    </citation>
    <scope>IDENTIFICATION</scope>
    <source>
        <tissue evidence="11">Leaf</tissue>
    </source>
</reference>
<dbReference type="GO" id="GO:0016233">
    <property type="term" value="P:telomere capping"/>
    <property type="evidence" value="ECO:0000318"/>
    <property type="project" value="GO_Central"/>
</dbReference>
<organism evidence="10 11">
    <name type="scientific">Spinacia oleracea</name>
    <name type="common">Spinach</name>
    <dbReference type="NCBI Taxonomy" id="3562"/>
    <lineage>
        <taxon>Eukaryota</taxon>
        <taxon>Viridiplantae</taxon>
        <taxon>Streptophyta</taxon>
        <taxon>Embryophyta</taxon>
        <taxon>Tracheophyta</taxon>
        <taxon>Spermatophyta</taxon>
        <taxon>Magnoliopsida</taxon>
        <taxon>eudicotyledons</taxon>
        <taxon>Gunneridae</taxon>
        <taxon>Pentapetalae</taxon>
        <taxon>Caryophyllales</taxon>
        <taxon>Chenopodiaceae</taxon>
        <taxon>Chenopodioideae</taxon>
        <taxon>Anserineae</taxon>
        <taxon>Spinacia</taxon>
    </lineage>
</organism>
<dbReference type="PANTHER" id="PTHR14513:SF0">
    <property type="entry name" value="PROTECTION OF TELOMERES PROTEIN 1"/>
    <property type="match status" value="1"/>
</dbReference>
<dbReference type="Proteomes" id="UP000813463">
    <property type="component" value="Chromosome 4"/>
</dbReference>
<dbReference type="InterPro" id="IPR032042">
    <property type="entry name" value="POT1PC"/>
</dbReference>
<evidence type="ECO:0000256" key="4">
    <source>
        <dbReference type="ARBA" id="ARBA00015253"/>
    </source>
</evidence>
<dbReference type="Pfam" id="PF25507">
    <property type="entry name" value="OB_POT1A"/>
    <property type="match status" value="1"/>
</dbReference>
<evidence type="ECO:0000256" key="8">
    <source>
        <dbReference type="ARBA" id="ARBA00023242"/>
    </source>
</evidence>
<evidence type="ECO:0000256" key="7">
    <source>
        <dbReference type="ARBA" id="ARBA00023125"/>
    </source>
</evidence>
<dbReference type="PANTHER" id="PTHR14513">
    <property type="entry name" value="PROTECTION OF TELOMERES 1"/>
    <property type="match status" value="1"/>
</dbReference>
<keyword evidence="5" id="KW-0158">Chromosome</keyword>
<dbReference type="InterPro" id="IPR011564">
    <property type="entry name" value="Telomer_end-bd_POT1/Cdc13"/>
</dbReference>
<evidence type="ECO:0000256" key="2">
    <source>
        <dbReference type="ARBA" id="ARBA00004574"/>
    </source>
</evidence>
<evidence type="ECO:0000259" key="9">
    <source>
        <dbReference type="SMART" id="SM00976"/>
    </source>
</evidence>
<protein>
    <recommendedName>
        <fullName evidence="4">Protection of telomeres protein 1</fullName>
    </recommendedName>
</protein>
<feature type="domain" description="Telomeric single stranded DNA binding POT1/Cdc13" evidence="9">
    <location>
        <begin position="9"/>
        <end position="144"/>
    </location>
</feature>
<dbReference type="Gene3D" id="2.40.50.140">
    <property type="entry name" value="Nucleic acid-binding proteins"/>
    <property type="match status" value="2"/>
</dbReference>
<dbReference type="InterPro" id="IPR057620">
    <property type="entry name" value="POT1A/B-like_OB"/>
</dbReference>
<keyword evidence="8" id="KW-0539">Nucleus</keyword>
<evidence type="ECO:0000256" key="3">
    <source>
        <dbReference type="ARBA" id="ARBA00008442"/>
    </source>
</evidence>
<name>A0A9R0J0Z0_SPIOL</name>
<comment type="subcellular location">
    <subcellularLocation>
        <location evidence="2">Chromosome</location>
        <location evidence="2">Telomere</location>
    </subcellularLocation>
    <subcellularLocation>
        <location evidence="1">Nucleus</location>
    </subcellularLocation>
</comment>
<sequence length="467" mass="53938">MRDRDDYRFLRLADAMTALNQKVNLIGIITEYGAPTRSRGTDWFCSLRIVDESHNIRGLLVNIFAETQEKLPQAEASGDIIQLFHVMMKIHKMETYALYNKKFSSFALYEGKYGGSCNPYKISSKFQPRNQDMTYVVSLRKWVESFQLDTVSNNSVLLRHIKEGQCYCYDLVCKILHISQVNQDEWMLFVWDGSDAPPLQLQSELETEKDHSLPLQLEPQPLAREALCKFPTIGTILRVSVNQRNVKLNIPSLSPGRWVKFINLMLKVHEGLWFGVLNSSTKVRFVPIEDVMVVERQRDFEKRLSSKFDRMPFTSFPWPIRITEVDDEVEDVPLVTLMDIMTYQQATGKYKCIVRVVAALPWTVKDFRSPDGTYRVRLTLEDPTGRIHAYLYAEDGKVFFEGYPPLDALIRKWNTLLGVAEDGGGGVIKNAPRNPPWVLCCIKSYYLNKNDVWGSRKFRIFDTKLVC</sequence>
<dbReference type="KEGG" id="soe:110797114"/>
<gene>
    <name evidence="11" type="primary">LOC110797114</name>
</gene>
<reference evidence="10" key="1">
    <citation type="journal article" date="2021" name="Nat. Commun.">
        <title>Genomic analyses provide insights into spinach domestication and the genetic basis of agronomic traits.</title>
        <authorList>
            <person name="Cai X."/>
            <person name="Sun X."/>
            <person name="Xu C."/>
            <person name="Sun H."/>
            <person name="Wang X."/>
            <person name="Ge C."/>
            <person name="Zhang Z."/>
            <person name="Wang Q."/>
            <person name="Fei Z."/>
            <person name="Jiao C."/>
            <person name="Wang Q."/>
        </authorList>
    </citation>
    <scope>NUCLEOTIDE SEQUENCE [LARGE SCALE GENOMIC DNA]</scope>
    <source>
        <strain evidence="10">cv. Varoflay</strain>
    </source>
</reference>
<evidence type="ECO:0000256" key="1">
    <source>
        <dbReference type="ARBA" id="ARBA00004123"/>
    </source>
</evidence>
<dbReference type="GO" id="GO:0098505">
    <property type="term" value="F:G-rich strand telomeric DNA binding"/>
    <property type="evidence" value="ECO:0000318"/>
    <property type="project" value="GO_Central"/>
</dbReference>
<dbReference type="GO" id="GO:0000783">
    <property type="term" value="C:nuclear telomere cap complex"/>
    <property type="evidence" value="ECO:0000318"/>
    <property type="project" value="GO_Central"/>
</dbReference>
<dbReference type="Pfam" id="PF16686">
    <property type="entry name" value="POT1PC"/>
    <property type="match status" value="1"/>
</dbReference>
<evidence type="ECO:0000313" key="10">
    <source>
        <dbReference type="Proteomes" id="UP000813463"/>
    </source>
</evidence>
<dbReference type="SMART" id="SM00976">
    <property type="entry name" value="Telo_bind"/>
    <property type="match status" value="1"/>
</dbReference>
<dbReference type="GeneID" id="110797114"/>
<dbReference type="GO" id="GO:0010521">
    <property type="term" value="F:telomerase inhibitor activity"/>
    <property type="evidence" value="ECO:0000318"/>
    <property type="project" value="GO_Central"/>
</dbReference>
<dbReference type="AlphaFoldDB" id="A0A9R0J0Z0"/>
<dbReference type="InterPro" id="IPR028389">
    <property type="entry name" value="POT1"/>
</dbReference>
<dbReference type="CDD" id="cd04497">
    <property type="entry name" value="hPOT1_OB1_like"/>
    <property type="match status" value="1"/>
</dbReference>
<keyword evidence="6" id="KW-0779">Telomere</keyword>
<dbReference type="OrthoDB" id="2186770at2759"/>
<dbReference type="GO" id="GO:0032210">
    <property type="term" value="P:regulation of telomere maintenance via telomerase"/>
    <property type="evidence" value="ECO:0000318"/>
    <property type="project" value="GO_Central"/>
</dbReference>
<evidence type="ECO:0000313" key="11">
    <source>
        <dbReference type="RefSeq" id="XP_021857899.1"/>
    </source>
</evidence>
<dbReference type="Pfam" id="PF02765">
    <property type="entry name" value="POT1"/>
    <property type="match status" value="1"/>
</dbReference>
<evidence type="ECO:0000256" key="6">
    <source>
        <dbReference type="ARBA" id="ARBA00022895"/>
    </source>
</evidence>
<accession>A0A9R0J0Z0</accession>
<dbReference type="InterPro" id="IPR012340">
    <property type="entry name" value="NA-bd_OB-fold"/>
</dbReference>
<proteinExistence type="inferred from homology"/>
<comment type="similarity">
    <text evidence="3">Belongs to the telombin family.</text>
</comment>
<keyword evidence="7" id="KW-0238">DNA-binding</keyword>
<keyword evidence="10" id="KW-1185">Reference proteome</keyword>
<dbReference type="SUPFAM" id="SSF50249">
    <property type="entry name" value="Nucleic acid-binding proteins"/>
    <property type="match status" value="2"/>
</dbReference>